<dbReference type="Proteomes" id="UP001500340">
    <property type="component" value="Unassembled WGS sequence"/>
</dbReference>
<name>A0ABN0YBT6_9BACL</name>
<accession>A0ABN0YBT6</accession>
<gene>
    <name evidence="1" type="ORF">GCM10008933_21430</name>
</gene>
<organism evidence="1 2">
    <name type="scientific">Paenibacillus motobuensis</name>
    <dbReference type="NCBI Taxonomy" id="295324"/>
    <lineage>
        <taxon>Bacteria</taxon>
        <taxon>Bacillati</taxon>
        <taxon>Bacillota</taxon>
        <taxon>Bacilli</taxon>
        <taxon>Bacillales</taxon>
        <taxon>Paenibacillaceae</taxon>
        <taxon>Paenibacillus</taxon>
    </lineage>
</organism>
<dbReference type="EMBL" id="BAAACX010000009">
    <property type="protein sequence ID" value="GAA0390237.1"/>
    <property type="molecule type" value="Genomic_DNA"/>
</dbReference>
<proteinExistence type="predicted"/>
<keyword evidence="2" id="KW-1185">Reference proteome</keyword>
<evidence type="ECO:0000313" key="1">
    <source>
        <dbReference type="EMBL" id="GAA0390237.1"/>
    </source>
</evidence>
<evidence type="ECO:0000313" key="2">
    <source>
        <dbReference type="Proteomes" id="UP001500340"/>
    </source>
</evidence>
<reference evidence="1 2" key="1">
    <citation type="journal article" date="2019" name="Int. J. Syst. Evol. Microbiol.">
        <title>The Global Catalogue of Microorganisms (GCM) 10K type strain sequencing project: providing services to taxonomists for standard genome sequencing and annotation.</title>
        <authorList>
            <consortium name="The Broad Institute Genomics Platform"/>
            <consortium name="The Broad Institute Genome Sequencing Center for Infectious Disease"/>
            <person name="Wu L."/>
            <person name="Ma J."/>
        </authorList>
    </citation>
    <scope>NUCLEOTIDE SEQUENCE [LARGE SCALE GENOMIC DNA]</scope>
    <source>
        <strain evidence="1 2">JCM 12774</strain>
    </source>
</reference>
<sequence>MSTMTQEEKLAQTTEIVKFLTEKNDEAKEAGFEQHAHFVMSVAYTLGSLIGYDLKPTGYGPILGAVIESLTEGLQSAATHKGVKGTFVKIVRD</sequence>
<protein>
    <submittedName>
        <fullName evidence="1">Uncharacterized protein</fullName>
    </submittedName>
</protein>
<comment type="caution">
    <text evidence="1">The sequence shown here is derived from an EMBL/GenBank/DDBJ whole genome shotgun (WGS) entry which is preliminary data.</text>
</comment>
<dbReference type="RefSeq" id="WP_343860827.1">
    <property type="nucleotide sequence ID" value="NZ_BAAACX010000009.1"/>
</dbReference>